<dbReference type="Gene3D" id="2.30.110.20">
    <property type="entry name" value="Hcp1-like"/>
    <property type="match status" value="1"/>
</dbReference>
<protein>
    <submittedName>
        <fullName evidence="2">Type VI secretion system tube protein Hcp</fullName>
    </submittedName>
</protein>
<reference evidence="2" key="1">
    <citation type="submission" date="2022-10" db="EMBL/GenBank/DDBJ databases">
        <title>The WGS of Solirubrobacter ginsenosidimutans DSM 21036.</title>
        <authorList>
            <person name="Jiang Z."/>
        </authorList>
    </citation>
    <scope>NUCLEOTIDE SEQUENCE</scope>
    <source>
        <strain evidence="2">DSM 21036</strain>
    </source>
</reference>
<evidence type="ECO:0000313" key="2">
    <source>
        <dbReference type="EMBL" id="MDA0159253.1"/>
    </source>
</evidence>
<dbReference type="InterPro" id="IPR036624">
    <property type="entry name" value="Hcp1-lik_sf"/>
</dbReference>
<dbReference type="Proteomes" id="UP001149140">
    <property type="component" value="Unassembled WGS sequence"/>
</dbReference>
<sequence length="204" mass="20982">MRKSRLITFAATAASIAATLVVAPMASAADDYFLKIDGITGEATTGATQGVIKVNAFEWGAENKVTIGSTSGGAGVGKASLNELTIEKPVDSTSPVLFQKLGQGASLGGMELVARKAGPTGSQIYMRYSFQPVFVTSQTQTGAGDDGLTEKLVFTYGAVKQTFVKQTTTGAPGATVFGAWNQVTNSASMLIPGMTDTSGAPRIN</sequence>
<dbReference type="AlphaFoldDB" id="A0A9X3S399"/>
<dbReference type="PANTHER" id="PTHR36152:SF1">
    <property type="entry name" value="UBIQUITIN-LIKE DOMAIN-CONTAINING PROTEIN"/>
    <property type="match status" value="1"/>
</dbReference>
<feature type="chain" id="PRO_5040883878" evidence="1">
    <location>
        <begin position="29"/>
        <end position="204"/>
    </location>
</feature>
<dbReference type="InterPro" id="IPR008514">
    <property type="entry name" value="T6SS_Hcp"/>
</dbReference>
<evidence type="ECO:0000313" key="3">
    <source>
        <dbReference type="Proteomes" id="UP001149140"/>
    </source>
</evidence>
<dbReference type="EMBL" id="JAPDOD010000002">
    <property type="protein sequence ID" value="MDA0159253.1"/>
    <property type="molecule type" value="Genomic_DNA"/>
</dbReference>
<accession>A0A9X3S399</accession>
<keyword evidence="3" id="KW-1185">Reference proteome</keyword>
<proteinExistence type="predicted"/>
<keyword evidence="1" id="KW-0732">Signal</keyword>
<gene>
    <name evidence="2" type="ORF">OM076_03160</name>
</gene>
<dbReference type="InterPro" id="IPR053165">
    <property type="entry name" value="HSI-I_assembly_Hcp1"/>
</dbReference>
<evidence type="ECO:0000256" key="1">
    <source>
        <dbReference type="SAM" id="SignalP"/>
    </source>
</evidence>
<dbReference type="Pfam" id="PF05638">
    <property type="entry name" value="T6SS_HCP"/>
    <property type="match status" value="1"/>
</dbReference>
<comment type="caution">
    <text evidence="2">The sequence shown here is derived from an EMBL/GenBank/DDBJ whole genome shotgun (WGS) entry which is preliminary data.</text>
</comment>
<dbReference type="SUPFAM" id="SSF141452">
    <property type="entry name" value="Hcp1-like"/>
    <property type="match status" value="1"/>
</dbReference>
<feature type="signal peptide" evidence="1">
    <location>
        <begin position="1"/>
        <end position="28"/>
    </location>
</feature>
<dbReference type="PANTHER" id="PTHR36152">
    <property type="entry name" value="CYTOPLASMIC PROTEIN-RELATED"/>
    <property type="match status" value="1"/>
</dbReference>
<dbReference type="RefSeq" id="WP_270037929.1">
    <property type="nucleotide sequence ID" value="NZ_JAPDOD010000002.1"/>
</dbReference>
<organism evidence="2 3">
    <name type="scientific">Solirubrobacter ginsenosidimutans</name>
    <dbReference type="NCBI Taxonomy" id="490573"/>
    <lineage>
        <taxon>Bacteria</taxon>
        <taxon>Bacillati</taxon>
        <taxon>Actinomycetota</taxon>
        <taxon>Thermoleophilia</taxon>
        <taxon>Solirubrobacterales</taxon>
        <taxon>Solirubrobacteraceae</taxon>
        <taxon>Solirubrobacter</taxon>
    </lineage>
</organism>
<name>A0A9X3S399_9ACTN</name>